<evidence type="ECO:0000256" key="11">
    <source>
        <dbReference type="SAM" id="SignalP"/>
    </source>
</evidence>
<organism evidence="13 14">
    <name type="scientific">Scleromatobacter humisilvae</name>
    <dbReference type="NCBI Taxonomy" id="2897159"/>
    <lineage>
        <taxon>Bacteria</taxon>
        <taxon>Pseudomonadati</taxon>
        <taxon>Pseudomonadota</taxon>
        <taxon>Betaproteobacteria</taxon>
        <taxon>Burkholderiales</taxon>
        <taxon>Sphaerotilaceae</taxon>
        <taxon>Scleromatobacter</taxon>
    </lineage>
</organism>
<protein>
    <submittedName>
        <fullName evidence="13">Porin</fullName>
    </submittedName>
</protein>
<dbReference type="PANTHER" id="PTHR34501">
    <property type="entry name" value="PROTEIN YDDL-RELATED"/>
    <property type="match status" value="1"/>
</dbReference>
<dbReference type="GO" id="GO:0015288">
    <property type="term" value="F:porin activity"/>
    <property type="evidence" value="ECO:0007669"/>
    <property type="project" value="UniProtKB-KW"/>
</dbReference>
<feature type="domain" description="Porin" evidence="12">
    <location>
        <begin position="7"/>
        <end position="337"/>
    </location>
</feature>
<proteinExistence type="predicted"/>
<keyword evidence="4" id="KW-1134">Transmembrane beta strand</keyword>
<name>A0A9X1YNC0_9BURK</name>
<dbReference type="Gene3D" id="2.40.160.10">
    <property type="entry name" value="Porin"/>
    <property type="match status" value="1"/>
</dbReference>
<dbReference type="InterPro" id="IPR050298">
    <property type="entry name" value="Gram-neg_bact_OMP"/>
</dbReference>
<keyword evidence="3" id="KW-0813">Transport</keyword>
<evidence type="ECO:0000256" key="3">
    <source>
        <dbReference type="ARBA" id="ARBA00022448"/>
    </source>
</evidence>
<evidence type="ECO:0000256" key="5">
    <source>
        <dbReference type="ARBA" id="ARBA00022692"/>
    </source>
</evidence>
<evidence type="ECO:0000256" key="10">
    <source>
        <dbReference type="ARBA" id="ARBA00023237"/>
    </source>
</evidence>
<keyword evidence="6 11" id="KW-0732">Signal</keyword>
<accession>A0A9X1YNC0</accession>
<evidence type="ECO:0000256" key="9">
    <source>
        <dbReference type="ARBA" id="ARBA00023136"/>
    </source>
</evidence>
<sequence length="374" mass="39338">MKFTLGAIALALAAPAAFAQSSVTIYGIIDLDGQYLSGHTKDVLVTSGGQSGSRIGFKGTEDLGSGYYTDFVLEGGLNVDTGGSAQGGALFGRQAFGALRTPFGTASAGRQYSSIYFQTGDFSEFSNVSVGATTAVIGGWAGGYEPIRGSANNTTTSTATGSELNGSPARVNNSFRYTTPTFEGLKASFLYGAGEVTGGTTSTRLFDYSLRYTNYGVDAYVSYVSDKAQNGTNVLNSRTDVGIITASAAYTIGAFKVEGGYLSANDKRPADQDGHGFWLGGDYKFGQNVVRTQWVQNNPNHNNTGLGKTNAFGVGYEYDFSKRTNLYTSLTRFDNDASADGKFVGRIGGATPAGLTTTTDRSVNEFVLGVRHAF</sequence>
<evidence type="ECO:0000256" key="6">
    <source>
        <dbReference type="ARBA" id="ARBA00022729"/>
    </source>
</evidence>
<dbReference type="AlphaFoldDB" id="A0A9X1YNC0"/>
<evidence type="ECO:0000256" key="8">
    <source>
        <dbReference type="ARBA" id="ARBA00023114"/>
    </source>
</evidence>
<dbReference type="InterPro" id="IPR001702">
    <property type="entry name" value="Porin_Gram-ve"/>
</dbReference>
<dbReference type="Pfam" id="PF13609">
    <property type="entry name" value="Porin_4"/>
    <property type="match status" value="1"/>
</dbReference>
<keyword evidence="14" id="KW-1185">Reference proteome</keyword>
<dbReference type="RefSeq" id="WP_275685415.1">
    <property type="nucleotide sequence ID" value="NZ_JAJLJH010000014.1"/>
</dbReference>
<evidence type="ECO:0000256" key="2">
    <source>
        <dbReference type="ARBA" id="ARBA00011233"/>
    </source>
</evidence>
<dbReference type="GO" id="GO:0034220">
    <property type="term" value="P:monoatomic ion transmembrane transport"/>
    <property type="evidence" value="ECO:0007669"/>
    <property type="project" value="InterPro"/>
</dbReference>
<dbReference type="PANTHER" id="PTHR34501:SF9">
    <property type="entry name" value="MAJOR OUTER MEMBRANE PROTEIN P.IA"/>
    <property type="match status" value="1"/>
</dbReference>
<dbReference type="SUPFAM" id="SSF56935">
    <property type="entry name" value="Porins"/>
    <property type="match status" value="1"/>
</dbReference>
<keyword evidence="5" id="KW-0812">Transmembrane</keyword>
<keyword evidence="9" id="KW-0472">Membrane</keyword>
<dbReference type="EMBL" id="JAJLJH010000014">
    <property type="protein sequence ID" value="MCK9689363.1"/>
    <property type="molecule type" value="Genomic_DNA"/>
</dbReference>
<dbReference type="PRINTS" id="PR00184">
    <property type="entry name" value="NEISSPPORIN"/>
</dbReference>
<keyword evidence="7" id="KW-0406">Ion transport</keyword>
<dbReference type="InterPro" id="IPR023614">
    <property type="entry name" value="Porin_dom_sf"/>
</dbReference>
<evidence type="ECO:0000313" key="13">
    <source>
        <dbReference type="EMBL" id="MCK9689363.1"/>
    </source>
</evidence>
<dbReference type="GO" id="GO:0046930">
    <property type="term" value="C:pore complex"/>
    <property type="evidence" value="ECO:0007669"/>
    <property type="project" value="UniProtKB-KW"/>
</dbReference>
<dbReference type="PRINTS" id="PR00182">
    <property type="entry name" value="ECOLNEIPORIN"/>
</dbReference>
<evidence type="ECO:0000256" key="4">
    <source>
        <dbReference type="ARBA" id="ARBA00022452"/>
    </source>
</evidence>
<keyword evidence="8" id="KW-0626">Porin</keyword>
<dbReference type="Proteomes" id="UP001139353">
    <property type="component" value="Unassembled WGS sequence"/>
</dbReference>
<reference evidence="13" key="1">
    <citation type="submission" date="2021-11" db="EMBL/GenBank/DDBJ databases">
        <title>BS-T2-15 a new species belonging to the Comamonadaceae family isolated from the soil of a French oak forest.</title>
        <authorList>
            <person name="Mieszkin S."/>
            <person name="Alain K."/>
        </authorList>
    </citation>
    <scope>NUCLEOTIDE SEQUENCE</scope>
    <source>
        <strain evidence="13">BS-T2-15</strain>
    </source>
</reference>
<dbReference type="InterPro" id="IPR033900">
    <property type="entry name" value="Gram_neg_porin_domain"/>
</dbReference>
<dbReference type="GO" id="GO:0009279">
    <property type="term" value="C:cell outer membrane"/>
    <property type="evidence" value="ECO:0007669"/>
    <property type="project" value="UniProtKB-SubCell"/>
</dbReference>
<evidence type="ECO:0000259" key="12">
    <source>
        <dbReference type="Pfam" id="PF13609"/>
    </source>
</evidence>
<feature type="chain" id="PRO_5040982057" evidence="11">
    <location>
        <begin position="20"/>
        <end position="374"/>
    </location>
</feature>
<evidence type="ECO:0000256" key="7">
    <source>
        <dbReference type="ARBA" id="ARBA00023065"/>
    </source>
</evidence>
<comment type="subunit">
    <text evidence="2">Homotrimer.</text>
</comment>
<evidence type="ECO:0000256" key="1">
    <source>
        <dbReference type="ARBA" id="ARBA00004571"/>
    </source>
</evidence>
<feature type="signal peptide" evidence="11">
    <location>
        <begin position="1"/>
        <end position="19"/>
    </location>
</feature>
<evidence type="ECO:0000313" key="14">
    <source>
        <dbReference type="Proteomes" id="UP001139353"/>
    </source>
</evidence>
<dbReference type="CDD" id="cd00342">
    <property type="entry name" value="gram_neg_porins"/>
    <property type="match status" value="1"/>
</dbReference>
<keyword evidence="10" id="KW-0998">Cell outer membrane</keyword>
<dbReference type="InterPro" id="IPR002299">
    <property type="entry name" value="Porin_Neis"/>
</dbReference>
<comment type="subcellular location">
    <subcellularLocation>
        <location evidence="1">Cell outer membrane</location>
        <topology evidence="1">Multi-pass membrane protein</topology>
    </subcellularLocation>
</comment>
<comment type="caution">
    <text evidence="13">The sequence shown here is derived from an EMBL/GenBank/DDBJ whole genome shotgun (WGS) entry which is preliminary data.</text>
</comment>
<gene>
    <name evidence="13" type="ORF">LPC04_26900</name>
</gene>